<dbReference type="Proteomes" id="UP000814033">
    <property type="component" value="Unassembled WGS sequence"/>
</dbReference>
<name>A0ACB8S9E6_9AGAM</name>
<gene>
    <name evidence="1" type="ORF">FA95DRAFT_1553054</name>
</gene>
<organism evidence="1 2">
    <name type="scientific">Auriscalpium vulgare</name>
    <dbReference type="NCBI Taxonomy" id="40419"/>
    <lineage>
        <taxon>Eukaryota</taxon>
        <taxon>Fungi</taxon>
        <taxon>Dikarya</taxon>
        <taxon>Basidiomycota</taxon>
        <taxon>Agaricomycotina</taxon>
        <taxon>Agaricomycetes</taxon>
        <taxon>Russulales</taxon>
        <taxon>Auriscalpiaceae</taxon>
        <taxon>Auriscalpium</taxon>
    </lineage>
</organism>
<protein>
    <submittedName>
        <fullName evidence="1">Uncharacterized protein</fullName>
    </submittedName>
</protein>
<reference evidence="1" key="2">
    <citation type="journal article" date="2022" name="New Phytol.">
        <title>Evolutionary transition to the ectomycorrhizal habit in the genomes of a hyperdiverse lineage of mushroom-forming fungi.</title>
        <authorList>
            <person name="Looney B."/>
            <person name="Miyauchi S."/>
            <person name="Morin E."/>
            <person name="Drula E."/>
            <person name="Courty P.E."/>
            <person name="Kohler A."/>
            <person name="Kuo A."/>
            <person name="LaButti K."/>
            <person name="Pangilinan J."/>
            <person name="Lipzen A."/>
            <person name="Riley R."/>
            <person name="Andreopoulos W."/>
            <person name="He G."/>
            <person name="Johnson J."/>
            <person name="Nolan M."/>
            <person name="Tritt A."/>
            <person name="Barry K.W."/>
            <person name="Grigoriev I.V."/>
            <person name="Nagy L.G."/>
            <person name="Hibbett D."/>
            <person name="Henrissat B."/>
            <person name="Matheny P.B."/>
            <person name="Labbe J."/>
            <person name="Martin F.M."/>
        </authorList>
    </citation>
    <scope>NUCLEOTIDE SEQUENCE</scope>
    <source>
        <strain evidence="1">FP105234-sp</strain>
    </source>
</reference>
<evidence type="ECO:0000313" key="1">
    <source>
        <dbReference type="EMBL" id="KAI0052788.1"/>
    </source>
</evidence>
<accession>A0ACB8S9E6</accession>
<reference evidence="1" key="1">
    <citation type="submission" date="2021-02" db="EMBL/GenBank/DDBJ databases">
        <authorList>
            <consortium name="DOE Joint Genome Institute"/>
            <person name="Ahrendt S."/>
            <person name="Looney B.P."/>
            <person name="Miyauchi S."/>
            <person name="Morin E."/>
            <person name="Drula E."/>
            <person name="Courty P.E."/>
            <person name="Chicoki N."/>
            <person name="Fauchery L."/>
            <person name="Kohler A."/>
            <person name="Kuo A."/>
            <person name="Labutti K."/>
            <person name="Pangilinan J."/>
            <person name="Lipzen A."/>
            <person name="Riley R."/>
            <person name="Andreopoulos W."/>
            <person name="He G."/>
            <person name="Johnson J."/>
            <person name="Barry K.W."/>
            <person name="Grigoriev I.V."/>
            <person name="Nagy L."/>
            <person name="Hibbett D."/>
            <person name="Henrissat B."/>
            <person name="Matheny P.B."/>
            <person name="Labbe J."/>
            <person name="Martin F."/>
        </authorList>
    </citation>
    <scope>NUCLEOTIDE SEQUENCE</scope>
    <source>
        <strain evidence="1">FP105234-sp</strain>
    </source>
</reference>
<evidence type="ECO:0000313" key="2">
    <source>
        <dbReference type="Proteomes" id="UP000814033"/>
    </source>
</evidence>
<comment type="caution">
    <text evidence="1">The sequence shown here is derived from an EMBL/GenBank/DDBJ whole genome shotgun (WGS) entry which is preliminary data.</text>
</comment>
<dbReference type="EMBL" id="MU275843">
    <property type="protein sequence ID" value="KAI0052788.1"/>
    <property type="molecule type" value="Genomic_DNA"/>
</dbReference>
<sequence length="274" mass="29943">MPDAFWKQCQACRDKRRRYNEQYKANQRAKKEQAQRIVRHVPQGHRTTASSPSPTPAVAPPRKKQKSDRVDKARSRAVGLGKTIAGLGDASNAMIAGKLAASETVVDCDEYLTADMAFSTLAQQLRRIASLPKPSFLNFRLTYVIIADPAIDNKTRIDLVVRALRASTSLRFSVNATPLTPGSSSYARPRSLGEKRRCKCMADKKHAPALPPGPAPLKRKQSDLSEWLAPGQDAAPASTTTCGGFVYISSEYDMSHPVGITGQRVFVTVTHPAV</sequence>
<proteinExistence type="predicted"/>
<keyword evidence="2" id="KW-1185">Reference proteome</keyword>